<comment type="subcellular location">
    <subcellularLocation>
        <location evidence="1">Cell inner membrane</location>
        <topology evidence="1">Multi-pass membrane protein</topology>
    </subcellularLocation>
</comment>
<evidence type="ECO:0000313" key="6">
    <source>
        <dbReference type="EMBL" id="WPH01065.1"/>
    </source>
</evidence>
<dbReference type="SUPFAM" id="SSF103473">
    <property type="entry name" value="MFS general substrate transporter"/>
    <property type="match status" value="1"/>
</dbReference>
<evidence type="ECO:0000256" key="4">
    <source>
        <dbReference type="SAM" id="Phobius"/>
    </source>
</evidence>
<feature type="transmembrane region" description="Helical" evidence="4">
    <location>
        <begin position="671"/>
        <end position="689"/>
    </location>
</feature>
<dbReference type="PANTHER" id="PTHR43702:SF13">
    <property type="entry name" value="MONOSACCHARIDE TRANSPORTER, PUTATIVE (AFU_ORTHOLOGUE AFUA_4G06630)-RELATED"/>
    <property type="match status" value="1"/>
</dbReference>
<feature type="transmembrane region" description="Helical" evidence="4">
    <location>
        <begin position="126"/>
        <end position="148"/>
    </location>
</feature>
<proteinExistence type="predicted"/>
<dbReference type="GO" id="GO:0005886">
    <property type="term" value="C:plasma membrane"/>
    <property type="evidence" value="ECO:0007669"/>
    <property type="project" value="UniProtKB-SubCell"/>
</dbReference>
<dbReference type="Gene3D" id="1.20.1250.20">
    <property type="entry name" value="MFS general substrate transporter like domains"/>
    <property type="match status" value="2"/>
</dbReference>
<keyword evidence="4" id="KW-0812">Transmembrane</keyword>
<feature type="transmembrane region" description="Helical" evidence="4">
    <location>
        <begin position="584"/>
        <end position="603"/>
    </location>
</feature>
<dbReference type="InterPro" id="IPR011701">
    <property type="entry name" value="MFS"/>
</dbReference>
<keyword evidence="7" id="KW-1185">Reference proteome</keyword>
<feature type="transmembrane region" description="Helical" evidence="4">
    <location>
        <begin position="14"/>
        <end position="32"/>
    </location>
</feature>
<dbReference type="EMBL" id="CP138584">
    <property type="protein sequence ID" value="WPH01065.1"/>
    <property type="molecule type" value="Genomic_DNA"/>
</dbReference>
<evidence type="ECO:0000256" key="3">
    <source>
        <dbReference type="SAM" id="MobiDB-lite"/>
    </source>
</evidence>
<feature type="transmembrane region" description="Helical" evidence="4">
    <location>
        <begin position="547"/>
        <end position="564"/>
    </location>
</feature>
<feature type="transmembrane region" description="Helical" evidence="4">
    <location>
        <begin position="53"/>
        <end position="73"/>
    </location>
</feature>
<evidence type="ECO:0000259" key="5">
    <source>
        <dbReference type="Pfam" id="PF20684"/>
    </source>
</evidence>
<evidence type="ECO:0000256" key="1">
    <source>
        <dbReference type="ARBA" id="ARBA00004429"/>
    </source>
</evidence>
<feature type="transmembrane region" description="Helical" evidence="4">
    <location>
        <begin position="701"/>
        <end position="720"/>
    </location>
</feature>
<dbReference type="PANTHER" id="PTHR43702">
    <property type="entry name" value="L-FUCOSE-PROTON SYMPORTER"/>
    <property type="match status" value="1"/>
</dbReference>
<gene>
    <name evidence="6" type="ORF">R9X50_00390000</name>
</gene>
<dbReference type="Pfam" id="PF20684">
    <property type="entry name" value="Fung_rhodopsin"/>
    <property type="match status" value="1"/>
</dbReference>
<feature type="transmembrane region" description="Helical" evidence="4">
    <location>
        <begin position="484"/>
        <end position="503"/>
    </location>
</feature>
<accession>A0AAQ3RA93</accession>
<dbReference type="InterPro" id="IPR049326">
    <property type="entry name" value="Rhodopsin_dom_fungi"/>
</dbReference>
<feature type="transmembrane region" description="Helical" evidence="4">
    <location>
        <begin position="415"/>
        <end position="436"/>
    </location>
</feature>
<dbReference type="InterPro" id="IPR036259">
    <property type="entry name" value="MFS_trans_sf"/>
</dbReference>
<keyword evidence="4" id="KW-1133">Transmembrane helix</keyword>
<feature type="transmembrane region" description="Helical" evidence="4">
    <location>
        <begin position="786"/>
        <end position="807"/>
    </location>
</feature>
<protein>
    <submittedName>
        <fullName evidence="6">MFS monosaccharide transporter-like protein</fullName>
    </submittedName>
</protein>
<keyword evidence="2" id="KW-1003">Cell membrane</keyword>
<feature type="transmembrane region" description="Helical" evidence="4">
    <location>
        <begin position="509"/>
        <end position="535"/>
    </location>
</feature>
<sequence>MEDSHGDFPGRSKAVLAVTIITLVLSTAFVVFRMLSRAVIVKKIQIDDYFMMVAWIIAFGLSFAICYGCAWGLGRHEADIPTSWQPSLRKADYAFTVLYQPALMAIKTSILAFYLSISTTNRIFKWACIGTLCVVNCGGLALTMLAVFQCRLVSANFDPVSYKNATCTDIVTIYLSSAPLNIITDVAILFLPMPVLTGMRLPRKTKIILIITFSFGIFVAAVDVVRIAYLQSASMTRLAEIQNQTDQTDNLDAQYRTDFSYYAAFSFMWSVIEVNISIMCACVPGLKPLVSRFVPRMLRDSGEETSKNGSISGRMGVNELAAAQRVPSMSENVHYRDFGGNGTEPEGQQDEGPMGIMDFLTTPEMTELPQANGLERTQTALTNTSRNTTPETPTFFDFVNMSGKKSMVHHTNRESVFPISMVTILFFIWGFEYGLLDVLNQQFQRVAHMTTGQSAGIHSAYFAGYLFGPTLVGRLVLQNWGFKACYTVGLAIYASGTLIFWPAAVLTSFPAFVVTNFIVAFGLSILEVAANPFIALCGPPEWAEVRLNLSQGVQAIGSVVAPLIANRAFFHKSLNAPSLVDTQWAYLGISLATVALALFYYYVPLPEATDNELEESSERMDGANKAHFGKWSVIWITLAFGTFSQFCYVGAQEANATNFDAYLSAVAPQYNLSNYMAIAHTLFAVSRFLAAGLNIFIKPRFLLLGFFIGAIIFQALAMHYKGPTGTAMLLMVFFMEGPLFSFIFVQALRGMGRHTKIASVFITAGVSGGAVFSPICTAIVDSGRGGPYALIVPIAVFAAGTLFALLLNSHPLIWNMVDPIRDATDVRGGRDGSTSSRALSFFSPGKKKRQASDGVEHKERTNSLDQKAH</sequence>
<dbReference type="Pfam" id="PF07690">
    <property type="entry name" value="MFS_1"/>
    <property type="match status" value="1"/>
</dbReference>
<dbReference type="InterPro" id="IPR050375">
    <property type="entry name" value="MFS_TsgA-like"/>
</dbReference>
<evidence type="ECO:0000313" key="7">
    <source>
        <dbReference type="Proteomes" id="UP001303373"/>
    </source>
</evidence>
<keyword evidence="4" id="KW-0472">Membrane</keyword>
<organism evidence="6 7">
    <name type="scientific">Acrodontium crateriforme</name>
    <dbReference type="NCBI Taxonomy" id="150365"/>
    <lineage>
        <taxon>Eukaryota</taxon>
        <taxon>Fungi</taxon>
        <taxon>Dikarya</taxon>
        <taxon>Ascomycota</taxon>
        <taxon>Pezizomycotina</taxon>
        <taxon>Dothideomycetes</taxon>
        <taxon>Dothideomycetidae</taxon>
        <taxon>Mycosphaerellales</taxon>
        <taxon>Teratosphaeriaceae</taxon>
        <taxon>Acrodontium</taxon>
    </lineage>
</organism>
<feature type="transmembrane region" description="Helical" evidence="4">
    <location>
        <begin position="757"/>
        <end position="780"/>
    </location>
</feature>
<dbReference type="Proteomes" id="UP001303373">
    <property type="component" value="Chromosome 5"/>
</dbReference>
<feature type="transmembrane region" description="Helical" evidence="4">
    <location>
        <begin position="456"/>
        <end position="477"/>
    </location>
</feature>
<reference evidence="6 7" key="1">
    <citation type="submission" date="2023-11" db="EMBL/GenBank/DDBJ databases">
        <title>An acidophilic fungus is an integral part of prey digestion in a carnivorous sundew plant.</title>
        <authorList>
            <person name="Tsai I.J."/>
        </authorList>
    </citation>
    <scope>NUCLEOTIDE SEQUENCE [LARGE SCALE GENOMIC DNA]</scope>
    <source>
        <strain evidence="6">169a</strain>
    </source>
</reference>
<dbReference type="AlphaFoldDB" id="A0AAQ3RA93"/>
<feature type="transmembrane region" description="Helical" evidence="4">
    <location>
        <begin position="259"/>
        <end position="286"/>
    </location>
</feature>
<feature type="transmembrane region" description="Helical" evidence="4">
    <location>
        <begin position="207"/>
        <end position="229"/>
    </location>
</feature>
<feature type="transmembrane region" description="Helical" evidence="4">
    <location>
        <begin position="171"/>
        <end position="195"/>
    </location>
</feature>
<dbReference type="GO" id="GO:0022857">
    <property type="term" value="F:transmembrane transporter activity"/>
    <property type="evidence" value="ECO:0007669"/>
    <property type="project" value="InterPro"/>
</dbReference>
<feature type="compositionally biased region" description="Basic and acidic residues" evidence="3">
    <location>
        <begin position="850"/>
        <end position="869"/>
    </location>
</feature>
<feature type="transmembrane region" description="Helical" evidence="4">
    <location>
        <begin position="726"/>
        <end position="745"/>
    </location>
</feature>
<evidence type="ECO:0000256" key="2">
    <source>
        <dbReference type="ARBA" id="ARBA00022475"/>
    </source>
</evidence>
<feature type="region of interest" description="Disordered" evidence="3">
    <location>
        <begin position="826"/>
        <end position="869"/>
    </location>
</feature>
<name>A0AAQ3RA93_9PEZI</name>
<feature type="domain" description="Rhodopsin" evidence="5">
    <location>
        <begin position="32"/>
        <end position="292"/>
    </location>
</feature>
<feature type="transmembrane region" description="Helical" evidence="4">
    <location>
        <begin position="628"/>
        <end position="651"/>
    </location>
</feature>
<feature type="transmembrane region" description="Helical" evidence="4">
    <location>
        <begin position="93"/>
        <end position="114"/>
    </location>
</feature>